<dbReference type="CDD" id="cd16400">
    <property type="entry name" value="ParB_Srx_like_nuclease"/>
    <property type="match status" value="1"/>
</dbReference>
<protein>
    <recommendedName>
        <fullName evidence="2">Transcriptional regulator</fullName>
    </recommendedName>
</protein>
<accession>Q46UY9</accession>
<dbReference type="InterPro" id="IPR036086">
    <property type="entry name" value="ParB/Sulfiredoxin_sf"/>
</dbReference>
<sequence>MASPSLLAETMNDIPETSALARHDARGYGIAVLPISFFRQSEEVDMEGVWILTELIASDGCWLAPIPVEASHGIVMDGNHRLRAAMRLGLKCLPCIPLCYGDARICVRDWHSGEPFDTRCILHTVAAGALLPHKSTRHFFEPSLPRTSIPLERLRTQGR</sequence>
<evidence type="ECO:0008006" key="2">
    <source>
        <dbReference type="Google" id="ProtNLM"/>
    </source>
</evidence>
<evidence type="ECO:0000313" key="1">
    <source>
        <dbReference type="EMBL" id="AAZ63045.1"/>
    </source>
</evidence>
<dbReference type="Gene3D" id="3.90.1530.10">
    <property type="entry name" value="Conserved hypothetical protein from pyrococcus furiosus pfu- 392566-001, ParB domain"/>
    <property type="match status" value="1"/>
</dbReference>
<dbReference type="eggNOG" id="COG1475">
    <property type="taxonomic scope" value="Bacteria"/>
</dbReference>
<gene>
    <name evidence="1" type="ordered locus">Reut_B3687</name>
</gene>
<name>Q46UY9_CUPPJ</name>
<dbReference type="HOGENOM" id="CLU_134838_0_0_4"/>
<dbReference type="OrthoDB" id="8565623at2"/>
<organism evidence="1">
    <name type="scientific">Cupriavidus pinatubonensis (strain JMP 134 / LMG 1197)</name>
    <name type="common">Cupriavidus necator (strain JMP 134)</name>
    <dbReference type="NCBI Taxonomy" id="264198"/>
    <lineage>
        <taxon>Bacteria</taxon>
        <taxon>Pseudomonadati</taxon>
        <taxon>Pseudomonadota</taxon>
        <taxon>Betaproteobacteria</taxon>
        <taxon>Burkholderiales</taxon>
        <taxon>Burkholderiaceae</taxon>
        <taxon>Cupriavidus</taxon>
    </lineage>
</organism>
<dbReference type="EMBL" id="CP000091">
    <property type="protein sequence ID" value="AAZ63045.1"/>
    <property type="molecule type" value="Genomic_DNA"/>
</dbReference>
<reference evidence="1" key="1">
    <citation type="submission" date="2005-08" db="EMBL/GenBank/DDBJ databases">
        <title>Complete sequence of chromosome 2 of Ralstonia eutropha JMP134.</title>
        <authorList>
            <person name="Copeland A."/>
            <person name="Lucas S."/>
            <person name="Lapidus A."/>
            <person name="Barry K."/>
            <person name="Detter J.C."/>
            <person name="Glavina T."/>
            <person name="Hammon N."/>
            <person name="Israni S."/>
            <person name="Pitluck S."/>
            <person name="Goltsman E."/>
            <person name="Martinez M."/>
            <person name="Schmutz J."/>
            <person name="Larimer F."/>
            <person name="Land M."/>
            <person name="Lykidis A."/>
            <person name="Richardson P."/>
        </authorList>
    </citation>
    <scope>NUCLEOTIDE SEQUENCE [LARGE SCALE GENOMIC DNA]</scope>
    <source>
        <strain evidence="1">JMP134</strain>
    </source>
</reference>
<dbReference type="KEGG" id="reu:Reut_B3687"/>
<dbReference type="AlphaFoldDB" id="Q46UY9"/>
<dbReference type="SUPFAM" id="SSF110849">
    <property type="entry name" value="ParB/Sulfiredoxin"/>
    <property type="match status" value="1"/>
</dbReference>
<proteinExistence type="predicted"/>
<dbReference type="STRING" id="264198.Reut_B3687"/>